<feature type="transmembrane region" description="Helical" evidence="2">
    <location>
        <begin position="308"/>
        <end position="331"/>
    </location>
</feature>
<dbReference type="AlphaFoldDB" id="A0A5C5WVC1"/>
<keyword evidence="2" id="KW-1133">Transmembrane helix</keyword>
<feature type="transmembrane region" description="Helical" evidence="2">
    <location>
        <begin position="259"/>
        <end position="288"/>
    </location>
</feature>
<feature type="transmembrane region" description="Helical" evidence="2">
    <location>
        <begin position="120"/>
        <end position="141"/>
    </location>
</feature>
<organism evidence="3 4">
    <name type="scientific">Rubripirellula amarantea</name>
    <dbReference type="NCBI Taxonomy" id="2527999"/>
    <lineage>
        <taxon>Bacteria</taxon>
        <taxon>Pseudomonadati</taxon>
        <taxon>Planctomycetota</taxon>
        <taxon>Planctomycetia</taxon>
        <taxon>Pirellulales</taxon>
        <taxon>Pirellulaceae</taxon>
        <taxon>Rubripirellula</taxon>
    </lineage>
</organism>
<evidence type="ECO:0000256" key="2">
    <source>
        <dbReference type="SAM" id="Phobius"/>
    </source>
</evidence>
<reference evidence="3 4" key="1">
    <citation type="submission" date="2019-02" db="EMBL/GenBank/DDBJ databases">
        <title>Deep-cultivation of Planctomycetes and their phenomic and genomic characterization uncovers novel biology.</title>
        <authorList>
            <person name="Wiegand S."/>
            <person name="Jogler M."/>
            <person name="Boedeker C."/>
            <person name="Pinto D."/>
            <person name="Vollmers J."/>
            <person name="Rivas-Marin E."/>
            <person name="Kohn T."/>
            <person name="Peeters S.H."/>
            <person name="Heuer A."/>
            <person name="Rast P."/>
            <person name="Oberbeckmann S."/>
            <person name="Bunk B."/>
            <person name="Jeske O."/>
            <person name="Meyerdierks A."/>
            <person name="Storesund J.E."/>
            <person name="Kallscheuer N."/>
            <person name="Luecker S."/>
            <person name="Lage O.M."/>
            <person name="Pohl T."/>
            <person name="Merkel B.J."/>
            <person name="Hornburger P."/>
            <person name="Mueller R.-W."/>
            <person name="Bruemmer F."/>
            <person name="Labrenz M."/>
            <person name="Spormann A.M."/>
            <person name="Op Den Camp H."/>
            <person name="Overmann J."/>
            <person name="Amann R."/>
            <person name="Jetten M.S.M."/>
            <person name="Mascher T."/>
            <person name="Medema M.H."/>
            <person name="Devos D.P."/>
            <person name="Kaster A.-K."/>
            <person name="Ovreas L."/>
            <person name="Rohde M."/>
            <person name="Galperin M.Y."/>
            <person name="Jogler C."/>
        </authorList>
    </citation>
    <scope>NUCLEOTIDE SEQUENCE [LARGE SCALE GENOMIC DNA]</scope>
    <source>
        <strain evidence="3 4">Pla22</strain>
    </source>
</reference>
<evidence type="ECO:0000256" key="1">
    <source>
        <dbReference type="SAM" id="MobiDB-lite"/>
    </source>
</evidence>
<gene>
    <name evidence="3" type="ORF">Pla22_18340</name>
</gene>
<evidence type="ECO:0000313" key="4">
    <source>
        <dbReference type="Proteomes" id="UP000316598"/>
    </source>
</evidence>
<sequence length="377" mass="40917">MTVDSSHLADENRSEMQGEIHQGHDFESGMLMRVRAWTDVMGWLRLVRILRLSASPPAIGLVAAVYSVWNFAVVRFAPPGVIVMKSQYGDVSSLPRDLEALLLTVNPGSWWIMPGQQTGGLWLLVISWSLLIWTPVILILSRQGALLAADRSLESLPTVGSRSLRRTPSAWIASIVPSVCVLGFCFVILVSGWISRLDWLAIPMSVVICLATIPAGILLFGGCFAVPLSFAAIANESQPDPLDSLSRGYEAIYRRPLHLLIYLFVAFVLVTVAWAIAMGVAEFSAAVMEGTLSLAGVHPESIGRPYRLIFHLPIIVAITTLWGMIGGVYLLSRESTGEQQVEDLWSPLTHADPPLPVPESVPDSVAAPSVETTSAEA</sequence>
<comment type="caution">
    <text evidence="3">The sequence shown here is derived from an EMBL/GenBank/DDBJ whole genome shotgun (WGS) entry which is preliminary data.</text>
</comment>
<keyword evidence="2" id="KW-0812">Transmembrane</keyword>
<feature type="transmembrane region" description="Helical" evidence="2">
    <location>
        <begin position="170"/>
        <end position="194"/>
    </location>
</feature>
<feature type="transmembrane region" description="Helical" evidence="2">
    <location>
        <begin position="49"/>
        <end position="69"/>
    </location>
</feature>
<keyword evidence="4" id="KW-1185">Reference proteome</keyword>
<keyword evidence="2" id="KW-0472">Membrane</keyword>
<feature type="transmembrane region" description="Helical" evidence="2">
    <location>
        <begin position="200"/>
        <end position="226"/>
    </location>
</feature>
<name>A0A5C5WVC1_9BACT</name>
<evidence type="ECO:0000313" key="3">
    <source>
        <dbReference type="EMBL" id="TWT54199.1"/>
    </source>
</evidence>
<dbReference type="Proteomes" id="UP000316598">
    <property type="component" value="Unassembled WGS sequence"/>
</dbReference>
<proteinExistence type="predicted"/>
<protein>
    <submittedName>
        <fullName evidence="3">Uncharacterized protein</fullName>
    </submittedName>
</protein>
<dbReference type="EMBL" id="SJPI01000001">
    <property type="protein sequence ID" value="TWT54199.1"/>
    <property type="molecule type" value="Genomic_DNA"/>
</dbReference>
<feature type="region of interest" description="Disordered" evidence="1">
    <location>
        <begin position="347"/>
        <end position="377"/>
    </location>
</feature>
<accession>A0A5C5WVC1</accession>